<dbReference type="PANTHER" id="PTHR43308:SF5">
    <property type="entry name" value="S-LAYER PROTEIN _ PEPTIDOGLYCAN ENDO-BETA-N-ACETYLGLUCOSAMINIDASE"/>
    <property type="match status" value="1"/>
</dbReference>
<evidence type="ECO:0000256" key="3">
    <source>
        <dbReference type="SAM" id="SignalP"/>
    </source>
</evidence>
<accession>A0ABT9VZ73</accession>
<dbReference type="InterPro" id="IPR025883">
    <property type="entry name" value="Cadherin-like_domain"/>
</dbReference>
<dbReference type="Pfam" id="PF16403">
    <property type="entry name" value="Bact_surface_Ig-like"/>
    <property type="match status" value="1"/>
</dbReference>
<gene>
    <name evidence="5" type="ORF">J2S11_002195</name>
</gene>
<dbReference type="InterPro" id="IPR041498">
    <property type="entry name" value="Big_6"/>
</dbReference>
<dbReference type="Pfam" id="PF00395">
    <property type="entry name" value="SLH"/>
    <property type="match status" value="3"/>
</dbReference>
<dbReference type="Gene3D" id="2.60.40.10">
    <property type="entry name" value="Immunoglobulins"/>
    <property type="match status" value="3"/>
</dbReference>
<feature type="signal peptide" evidence="3">
    <location>
        <begin position="1"/>
        <end position="28"/>
    </location>
</feature>
<feature type="domain" description="SLH" evidence="4">
    <location>
        <begin position="641"/>
        <end position="704"/>
    </location>
</feature>
<keyword evidence="6" id="KW-1185">Reference proteome</keyword>
<dbReference type="InterPro" id="IPR001119">
    <property type="entry name" value="SLH_dom"/>
</dbReference>
<dbReference type="InterPro" id="IPR032179">
    <property type="entry name" value="Cry22Aa_Ig-like"/>
</dbReference>
<proteinExistence type="predicted"/>
<comment type="caution">
    <text evidence="5">The sequence shown here is derived from an EMBL/GenBank/DDBJ whole genome shotgun (WGS) entry which is preliminary data.</text>
</comment>
<feature type="region of interest" description="Disordered" evidence="2">
    <location>
        <begin position="514"/>
        <end position="535"/>
    </location>
</feature>
<evidence type="ECO:0000313" key="6">
    <source>
        <dbReference type="Proteomes" id="UP001235840"/>
    </source>
</evidence>
<feature type="chain" id="PRO_5047139174" description="SLH domain-containing protein" evidence="3">
    <location>
        <begin position="29"/>
        <end position="839"/>
    </location>
</feature>
<evidence type="ECO:0000259" key="4">
    <source>
        <dbReference type="PROSITE" id="PS51272"/>
    </source>
</evidence>
<dbReference type="Proteomes" id="UP001235840">
    <property type="component" value="Unassembled WGS sequence"/>
</dbReference>
<dbReference type="PANTHER" id="PTHR43308">
    <property type="entry name" value="OUTER MEMBRANE PROTEIN ALPHA-RELATED"/>
    <property type="match status" value="1"/>
</dbReference>
<evidence type="ECO:0000256" key="2">
    <source>
        <dbReference type="SAM" id="MobiDB-lite"/>
    </source>
</evidence>
<evidence type="ECO:0000313" key="5">
    <source>
        <dbReference type="EMBL" id="MDQ0166291.1"/>
    </source>
</evidence>
<feature type="domain" description="SLH" evidence="4">
    <location>
        <begin position="774"/>
        <end position="837"/>
    </location>
</feature>
<keyword evidence="1 3" id="KW-0732">Signal</keyword>
<dbReference type="Pfam" id="PF17936">
    <property type="entry name" value="Big_6"/>
    <property type="match status" value="1"/>
</dbReference>
<reference evidence="5 6" key="1">
    <citation type="submission" date="2023-07" db="EMBL/GenBank/DDBJ databases">
        <title>Genomic Encyclopedia of Type Strains, Phase IV (KMG-IV): sequencing the most valuable type-strain genomes for metagenomic binning, comparative biology and taxonomic classification.</title>
        <authorList>
            <person name="Goeker M."/>
        </authorList>
    </citation>
    <scope>NUCLEOTIDE SEQUENCE [LARGE SCALE GENOMIC DNA]</scope>
    <source>
        <strain evidence="5 6">DSM 12751</strain>
    </source>
</reference>
<protein>
    <recommendedName>
        <fullName evidence="4">SLH domain-containing protein</fullName>
    </recommendedName>
</protein>
<organism evidence="5 6">
    <name type="scientific">Caldalkalibacillus horti</name>
    <dbReference type="NCBI Taxonomy" id="77523"/>
    <lineage>
        <taxon>Bacteria</taxon>
        <taxon>Bacillati</taxon>
        <taxon>Bacillota</taxon>
        <taxon>Bacilli</taxon>
        <taxon>Bacillales</taxon>
        <taxon>Bacillaceae</taxon>
        <taxon>Caldalkalibacillus</taxon>
    </lineage>
</organism>
<dbReference type="PROSITE" id="PS51272">
    <property type="entry name" value="SLH"/>
    <property type="match status" value="3"/>
</dbReference>
<dbReference type="InterPro" id="IPR051465">
    <property type="entry name" value="Cell_Envelope_Struct_Comp"/>
</dbReference>
<evidence type="ECO:0000256" key="1">
    <source>
        <dbReference type="ARBA" id="ARBA00022729"/>
    </source>
</evidence>
<dbReference type="EMBL" id="JAUSTY010000008">
    <property type="protein sequence ID" value="MDQ0166291.1"/>
    <property type="molecule type" value="Genomic_DNA"/>
</dbReference>
<dbReference type="InterPro" id="IPR013783">
    <property type="entry name" value="Ig-like_fold"/>
</dbReference>
<feature type="domain" description="SLH" evidence="4">
    <location>
        <begin position="712"/>
        <end position="773"/>
    </location>
</feature>
<name>A0ABT9VZ73_9BACI</name>
<dbReference type="Pfam" id="PF12733">
    <property type="entry name" value="Cadherin-like"/>
    <property type="match status" value="1"/>
</dbReference>
<sequence length="839" mass="92617">MHILLKISVCFLLLFTSLLSFQPNMVFAEVVLDQGQTDGGTNAPFILGLENPAYQTFRAGYTGELDRVEIMIRNNSLADWAEEGLARILSHPDGEEIGRQVFPIPRLQDFYSNYPDIYFTERPQLIEGNVYRIELSPLTGRFSWVYHQFNSYADGESSIHAGYDFLFKTYMLLDTEPPVIALNPQSAQPTAGDVEINVAVTDRSRIESVKWAEGQLEIGDFQSIGTDITFGRSFTVEENGWYTVYAKDAGHYGNEAVETIQITNIYKQTPQKPLVTTGPQIVNTNSMVVSGTAEARTEVRITGGLTSSQEQVSATGEFSIEVPLLQNSLNSLQIVSRNPAGLESEAETLTIIHSNQKPIIQLQGETHVPHIQGAEYVDAGAIVESSVYGETGEPTVNNLVETTIPGVYPVHYTYTNGAGYEADSVTRWVTVEPAVTISLQGESEITISQNEEYAEPGYTAESYYDGDLTALVNVTGKVDTTTVGTYELVYKASDSRGFDAEEQKRLVHVVEVKKPNLPPSGPEAPINGDTVTPNTPKPAPNSANTMLKELRLVAGTQKLALSPRFDPNTFHYTAYTSAATLTLQLETENQKARIKIGDEFLDFPQTLPIEVGKNEWEITIQAEQGTAKTYHLVVFRDTGDTASSKWMDIRGHWGESAILEANAQGWLSGYPDGIFQPNDSVSRAEFVRILVQALKLDMGEHFAANADTKLDGLSAEDRKASSQEDLEALSAAVNHGLIQGDREGRLHPRGNLTRAEMTMILYRLYREKEQPVRAVQYGDARSIPEWAKESVRTISALGIVQGRSNGHFSPYDLTTKAEAVTVIHRLLKAGQEPINEQIK</sequence>